<dbReference type="AlphaFoldDB" id="A0A7I8DJA1"/>
<dbReference type="InterPro" id="IPR000835">
    <property type="entry name" value="HTH_MarR-typ"/>
</dbReference>
<evidence type="ECO:0000259" key="4">
    <source>
        <dbReference type="PROSITE" id="PS50995"/>
    </source>
</evidence>
<dbReference type="Proteomes" id="UP000515703">
    <property type="component" value="Chromosome"/>
</dbReference>
<gene>
    <name evidence="5" type="ORF">bsdcttw_04750</name>
</gene>
<dbReference type="GO" id="GO:0003677">
    <property type="term" value="F:DNA binding"/>
    <property type="evidence" value="ECO:0007669"/>
    <property type="project" value="UniProtKB-KW"/>
</dbReference>
<evidence type="ECO:0000256" key="1">
    <source>
        <dbReference type="ARBA" id="ARBA00023015"/>
    </source>
</evidence>
<evidence type="ECO:0000256" key="2">
    <source>
        <dbReference type="ARBA" id="ARBA00023125"/>
    </source>
</evidence>
<dbReference type="PROSITE" id="PS50995">
    <property type="entry name" value="HTH_MARR_2"/>
    <property type="match status" value="1"/>
</dbReference>
<dbReference type="RefSeq" id="WP_185257862.1">
    <property type="nucleotide sequence ID" value="NZ_AP023368.1"/>
</dbReference>
<evidence type="ECO:0000313" key="6">
    <source>
        <dbReference type="Proteomes" id="UP000515703"/>
    </source>
</evidence>
<dbReference type="PRINTS" id="PR00598">
    <property type="entry name" value="HTHMARR"/>
</dbReference>
<dbReference type="SMART" id="SM00347">
    <property type="entry name" value="HTH_MARR"/>
    <property type="match status" value="1"/>
</dbReference>
<reference evidence="5 6" key="1">
    <citation type="submission" date="2020-08" db="EMBL/GenBank/DDBJ databases">
        <title>Draft genome sequencing of an Anaerocolumna strain isolated from anoxic soil subjected to BSD treatment.</title>
        <authorList>
            <person name="Uek A."/>
            <person name="Tonouchi A."/>
        </authorList>
    </citation>
    <scope>NUCLEOTIDE SEQUENCE [LARGE SCALE GENOMIC DNA]</scope>
    <source>
        <strain evidence="5 6">CTTW</strain>
    </source>
</reference>
<keyword evidence="3" id="KW-0804">Transcription</keyword>
<feature type="domain" description="HTH marR-type" evidence="4">
    <location>
        <begin position="4"/>
        <end position="136"/>
    </location>
</feature>
<keyword evidence="6" id="KW-1185">Reference proteome</keyword>
<dbReference type="PANTHER" id="PTHR42756">
    <property type="entry name" value="TRANSCRIPTIONAL REGULATOR, MARR"/>
    <property type="match status" value="1"/>
</dbReference>
<accession>A0A7I8DJA1</accession>
<reference evidence="5 6" key="2">
    <citation type="submission" date="2020-08" db="EMBL/GenBank/DDBJ databases">
        <authorList>
            <person name="Ueki A."/>
            <person name="Tonouchi A."/>
        </authorList>
    </citation>
    <scope>NUCLEOTIDE SEQUENCE [LARGE SCALE GENOMIC DNA]</scope>
    <source>
        <strain evidence="5 6">CTTW</strain>
    </source>
</reference>
<name>A0A7I8DJA1_9FIRM</name>
<keyword evidence="1" id="KW-0805">Transcription regulation</keyword>
<evidence type="ECO:0000256" key="3">
    <source>
        <dbReference type="ARBA" id="ARBA00023163"/>
    </source>
</evidence>
<dbReference type="InterPro" id="IPR036388">
    <property type="entry name" value="WH-like_DNA-bd_sf"/>
</dbReference>
<dbReference type="Pfam" id="PF01047">
    <property type="entry name" value="MarR"/>
    <property type="match status" value="1"/>
</dbReference>
<sequence>MEIQDSFGYVLNINAKLIKRRLDTAIKKYDITTAQWSLLKLLSVVNNLTQVEIANRLHSDIVTVGLVIERLVKKEMVQKAHLENDRRAYRISITDRGRKITDIIEEEANKCNKAALQGFTEKEMETLMLLLNKVTENLMKEN</sequence>
<proteinExistence type="predicted"/>
<organism evidence="5 6">
    <name type="scientific">Anaerocolumna chitinilytica</name>
    <dbReference type="NCBI Taxonomy" id="1727145"/>
    <lineage>
        <taxon>Bacteria</taxon>
        <taxon>Bacillati</taxon>
        <taxon>Bacillota</taxon>
        <taxon>Clostridia</taxon>
        <taxon>Lachnospirales</taxon>
        <taxon>Lachnospiraceae</taxon>
        <taxon>Anaerocolumna</taxon>
    </lineage>
</organism>
<dbReference type="GO" id="GO:0003700">
    <property type="term" value="F:DNA-binding transcription factor activity"/>
    <property type="evidence" value="ECO:0007669"/>
    <property type="project" value="InterPro"/>
</dbReference>
<dbReference type="SUPFAM" id="SSF46785">
    <property type="entry name" value="Winged helix' DNA-binding domain"/>
    <property type="match status" value="1"/>
</dbReference>
<dbReference type="Gene3D" id="1.10.10.10">
    <property type="entry name" value="Winged helix-like DNA-binding domain superfamily/Winged helix DNA-binding domain"/>
    <property type="match status" value="1"/>
</dbReference>
<dbReference type="InterPro" id="IPR036390">
    <property type="entry name" value="WH_DNA-bd_sf"/>
</dbReference>
<dbReference type="PANTHER" id="PTHR42756:SF1">
    <property type="entry name" value="TRANSCRIPTIONAL REPRESSOR OF EMRAB OPERON"/>
    <property type="match status" value="1"/>
</dbReference>
<evidence type="ECO:0000313" key="5">
    <source>
        <dbReference type="EMBL" id="BCJ97434.1"/>
    </source>
</evidence>
<protein>
    <submittedName>
        <fullName evidence="5">Transcriptional regulator</fullName>
    </submittedName>
</protein>
<dbReference type="KEGG" id="acht:bsdcttw_04750"/>
<keyword evidence="2" id="KW-0238">DNA-binding</keyword>
<dbReference type="EMBL" id="AP023368">
    <property type="protein sequence ID" value="BCJ97434.1"/>
    <property type="molecule type" value="Genomic_DNA"/>
</dbReference>